<keyword evidence="3" id="KW-1185">Reference proteome</keyword>
<evidence type="ECO:0000313" key="2">
    <source>
        <dbReference type="EMBL" id="VEL24777.1"/>
    </source>
</evidence>
<name>A0A448X0G3_9PLAT</name>
<dbReference type="Gene3D" id="2.60.40.10">
    <property type="entry name" value="Immunoglobulins"/>
    <property type="match status" value="1"/>
</dbReference>
<dbReference type="InterPro" id="IPR007110">
    <property type="entry name" value="Ig-like_dom"/>
</dbReference>
<proteinExistence type="predicted"/>
<dbReference type="OrthoDB" id="6263283at2759"/>
<protein>
    <recommendedName>
        <fullName evidence="1">Ig-like domain-containing protein</fullName>
    </recommendedName>
</protein>
<accession>A0A448X0G3</accession>
<dbReference type="InterPro" id="IPR036179">
    <property type="entry name" value="Ig-like_dom_sf"/>
</dbReference>
<dbReference type="Proteomes" id="UP000784294">
    <property type="component" value="Unassembled WGS sequence"/>
</dbReference>
<sequence length="87" mass="9627">MEAQILAEIQPIQVTWKLNDRELVQSERMEISYLEDTGVALLVIRQASPQDSGEYACIATGQVVEPTTGQRISKTILSSSSVLFESK</sequence>
<evidence type="ECO:0000259" key="1">
    <source>
        <dbReference type="PROSITE" id="PS50835"/>
    </source>
</evidence>
<dbReference type="EMBL" id="CAAALY010069596">
    <property type="protein sequence ID" value="VEL24777.1"/>
    <property type="molecule type" value="Genomic_DNA"/>
</dbReference>
<dbReference type="InterPro" id="IPR013098">
    <property type="entry name" value="Ig_I-set"/>
</dbReference>
<dbReference type="Pfam" id="PF07679">
    <property type="entry name" value="I-set"/>
    <property type="match status" value="1"/>
</dbReference>
<comment type="caution">
    <text evidence="2">The sequence shown here is derived from an EMBL/GenBank/DDBJ whole genome shotgun (WGS) entry which is preliminary data.</text>
</comment>
<feature type="domain" description="Ig-like" evidence="1">
    <location>
        <begin position="1"/>
        <end position="73"/>
    </location>
</feature>
<dbReference type="AlphaFoldDB" id="A0A448X0G3"/>
<reference evidence="2" key="1">
    <citation type="submission" date="2018-11" db="EMBL/GenBank/DDBJ databases">
        <authorList>
            <consortium name="Pathogen Informatics"/>
        </authorList>
    </citation>
    <scope>NUCLEOTIDE SEQUENCE</scope>
</reference>
<dbReference type="InterPro" id="IPR013783">
    <property type="entry name" value="Ig-like_fold"/>
</dbReference>
<organism evidence="2 3">
    <name type="scientific">Protopolystoma xenopodis</name>
    <dbReference type="NCBI Taxonomy" id="117903"/>
    <lineage>
        <taxon>Eukaryota</taxon>
        <taxon>Metazoa</taxon>
        <taxon>Spiralia</taxon>
        <taxon>Lophotrochozoa</taxon>
        <taxon>Platyhelminthes</taxon>
        <taxon>Monogenea</taxon>
        <taxon>Polyopisthocotylea</taxon>
        <taxon>Polystomatidea</taxon>
        <taxon>Polystomatidae</taxon>
        <taxon>Protopolystoma</taxon>
    </lineage>
</organism>
<gene>
    <name evidence="2" type="ORF">PXEA_LOCUS18217</name>
</gene>
<dbReference type="CDD" id="cd00096">
    <property type="entry name" value="Ig"/>
    <property type="match status" value="1"/>
</dbReference>
<dbReference type="SUPFAM" id="SSF48726">
    <property type="entry name" value="Immunoglobulin"/>
    <property type="match status" value="1"/>
</dbReference>
<evidence type="ECO:0000313" key="3">
    <source>
        <dbReference type="Proteomes" id="UP000784294"/>
    </source>
</evidence>
<dbReference type="PROSITE" id="PS50835">
    <property type="entry name" value="IG_LIKE"/>
    <property type="match status" value="1"/>
</dbReference>